<dbReference type="EMBL" id="RLIH01000007">
    <property type="protein sequence ID" value="RVU54651.1"/>
    <property type="molecule type" value="Genomic_DNA"/>
</dbReference>
<gene>
    <name evidence="1" type="ORF">EF514_05985</name>
</gene>
<accession>A0A437S6M9</accession>
<evidence type="ECO:0000313" key="1">
    <source>
        <dbReference type="EMBL" id="RVU54651.1"/>
    </source>
</evidence>
<evidence type="ECO:0000313" key="2">
    <source>
        <dbReference type="Proteomes" id="UP000288812"/>
    </source>
</evidence>
<dbReference type="RefSeq" id="WP_127724518.1">
    <property type="nucleotide sequence ID" value="NZ_RLIH01000007.1"/>
</dbReference>
<dbReference type="AlphaFoldDB" id="A0A437S6M9"/>
<dbReference type="OrthoDB" id="3174733at2"/>
<name>A0A437S6M9_9FIRM</name>
<keyword evidence="2" id="KW-1185">Reference proteome</keyword>
<reference evidence="1 2" key="1">
    <citation type="submission" date="2018-11" db="EMBL/GenBank/DDBJ databases">
        <title>Genome sequencing and assembly of Anaerosphaera sp. nov., GS7-6-2.</title>
        <authorList>
            <person name="Rettenmaier R."/>
            <person name="Liebl W."/>
            <person name="Zverlov V."/>
        </authorList>
    </citation>
    <scope>NUCLEOTIDE SEQUENCE [LARGE SCALE GENOMIC DNA]</scope>
    <source>
        <strain evidence="1 2">GS7-6-2</strain>
    </source>
</reference>
<dbReference type="Proteomes" id="UP000288812">
    <property type="component" value="Unassembled WGS sequence"/>
</dbReference>
<proteinExistence type="predicted"/>
<protein>
    <submittedName>
        <fullName evidence="1">Transcriptional regulator</fullName>
    </submittedName>
</protein>
<sequence>MAKLIKVEDVAEILNISLSMSYKVMAEVNRELKQKGFMTIRGRVPEEYIRKRYNLLDEEVVSKND</sequence>
<comment type="caution">
    <text evidence="1">The sequence shown here is derived from an EMBL/GenBank/DDBJ whole genome shotgun (WGS) entry which is preliminary data.</text>
</comment>
<organism evidence="1 2">
    <name type="scientific">Anaerosphaera multitolerans</name>
    <dbReference type="NCBI Taxonomy" id="2487351"/>
    <lineage>
        <taxon>Bacteria</taxon>
        <taxon>Bacillati</taxon>
        <taxon>Bacillota</taxon>
        <taxon>Tissierellia</taxon>
        <taxon>Tissierellales</taxon>
        <taxon>Peptoniphilaceae</taxon>
        <taxon>Anaerosphaera</taxon>
    </lineage>
</organism>